<dbReference type="PANTHER" id="PTHR24348:SF72">
    <property type="entry name" value="SERINE_THREONINE PROTEIN KINASE"/>
    <property type="match status" value="1"/>
</dbReference>
<keyword evidence="1 3" id="KW-0547">Nucleotide-binding</keyword>
<keyword evidence="4" id="KW-0723">Serine/threonine-protein kinase</keyword>
<gene>
    <name evidence="7" type="ORF">MVES_000564</name>
</gene>
<dbReference type="SMART" id="SM00220">
    <property type="entry name" value="S_TKc"/>
    <property type="match status" value="1"/>
</dbReference>
<dbReference type="EMBL" id="KZ454987">
    <property type="protein sequence ID" value="PKI85990.1"/>
    <property type="molecule type" value="Genomic_DNA"/>
</dbReference>
<keyword evidence="8" id="KW-1185">Reference proteome</keyword>
<feature type="domain" description="Protein kinase" evidence="6">
    <location>
        <begin position="48"/>
        <end position="335"/>
    </location>
</feature>
<evidence type="ECO:0000259" key="6">
    <source>
        <dbReference type="PROSITE" id="PS50011"/>
    </source>
</evidence>
<dbReference type="STRING" id="2020962.A0A2N1JHG0"/>
<dbReference type="Pfam" id="PF00069">
    <property type="entry name" value="Pkinase"/>
    <property type="match status" value="1"/>
</dbReference>
<dbReference type="InterPro" id="IPR000719">
    <property type="entry name" value="Prot_kinase_dom"/>
</dbReference>
<accession>A0A2N1JHG0</accession>
<evidence type="ECO:0000256" key="2">
    <source>
        <dbReference type="ARBA" id="ARBA00022840"/>
    </source>
</evidence>
<proteinExistence type="inferred from homology"/>
<dbReference type="PROSITE" id="PS50011">
    <property type="entry name" value="PROTEIN_KINASE_DOM"/>
    <property type="match status" value="1"/>
</dbReference>
<dbReference type="GO" id="GO:0004674">
    <property type="term" value="F:protein serine/threonine kinase activity"/>
    <property type="evidence" value="ECO:0007669"/>
    <property type="project" value="UniProtKB-KW"/>
</dbReference>
<keyword evidence="4" id="KW-0808">Transferase</keyword>
<sequence length="407" mass="46793">MQDKSNVPVTKLTRQQQREYRRDHSTLRESLHALSQELADGSRQINQYHILKPLGQGSFGAVYLGENRGDVNHFVAVKEFGKLRLRHNLRISSHRLTQFPEQRNATLRKENEEDPLFLVRTEIAIMKKLLHPNVIKLFEVLDDSDSEKLYMVFEYCPGGILIDVSPGKQVIPMTEDQARKSFVQILSGIDYLHNNGIVHRDIKPDNILFNEDRTVCKIVDFGVSEMFCMPGDDTMKRVAGSPAFMSPELCQAGHVEWHGCSDDIWSFGVTFFAMVMGRLPFDKKNVIELYESIQKDDIVLGEQLSPECCDLLLRMLDKREEHRITTDELYIHPWVTRNGLDHVPTLEEVNNSHVVREVTDEDVHSAISRISSVFTVARAVYKFKHHSMTRASSELMLCFTEYPFLDG</sequence>
<name>A0A2N1JHG0_9BASI</name>
<evidence type="ECO:0000256" key="4">
    <source>
        <dbReference type="RuleBase" id="RU000304"/>
    </source>
</evidence>
<keyword evidence="2 3" id="KW-0067">ATP-binding</keyword>
<evidence type="ECO:0000256" key="5">
    <source>
        <dbReference type="SAM" id="MobiDB-lite"/>
    </source>
</evidence>
<dbReference type="Gene3D" id="1.10.510.10">
    <property type="entry name" value="Transferase(Phosphotransferase) domain 1"/>
    <property type="match status" value="1"/>
</dbReference>
<dbReference type="InterPro" id="IPR045269">
    <property type="entry name" value="Atg1-like"/>
</dbReference>
<dbReference type="InterPro" id="IPR011009">
    <property type="entry name" value="Kinase-like_dom_sf"/>
</dbReference>
<keyword evidence="4" id="KW-0418">Kinase</keyword>
<dbReference type="GO" id="GO:0010506">
    <property type="term" value="P:regulation of autophagy"/>
    <property type="evidence" value="ECO:0007669"/>
    <property type="project" value="InterPro"/>
</dbReference>
<feature type="binding site" evidence="3">
    <location>
        <position position="78"/>
    </location>
    <ligand>
        <name>ATP</name>
        <dbReference type="ChEBI" id="CHEBI:30616"/>
    </ligand>
</feature>
<dbReference type="PANTHER" id="PTHR24348">
    <property type="entry name" value="SERINE/THREONINE-PROTEIN KINASE UNC-51-RELATED"/>
    <property type="match status" value="1"/>
</dbReference>
<dbReference type="OrthoDB" id="68483at2759"/>
<comment type="similarity">
    <text evidence="4">Belongs to the protein kinase superfamily.</text>
</comment>
<dbReference type="InterPro" id="IPR008271">
    <property type="entry name" value="Ser/Thr_kinase_AS"/>
</dbReference>
<dbReference type="GO" id="GO:0005524">
    <property type="term" value="F:ATP binding"/>
    <property type="evidence" value="ECO:0007669"/>
    <property type="project" value="UniProtKB-UniRule"/>
</dbReference>
<dbReference type="InterPro" id="IPR017441">
    <property type="entry name" value="Protein_kinase_ATP_BS"/>
</dbReference>
<dbReference type="FunFam" id="1.10.510.10:FF:000571">
    <property type="entry name" value="Maternal embryonic leucine zipper kinase"/>
    <property type="match status" value="1"/>
</dbReference>
<dbReference type="CDD" id="cd14008">
    <property type="entry name" value="STKc_LKB1_CaMKK"/>
    <property type="match status" value="1"/>
</dbReference>
<evidence type="ECO:0000256" key="1">
    <source>
        <dbReference type="ARBA" id="ARBA00022741"/>
    </source>
</evidence>
<dbReference type="PROSITE" id="PS00108">
    <property type="entry name" value="PROTEIN_KINASE_ST"/>
    <property type="match status" value="1"/>
</dbReference>
<dbReference type="AlphaFoldDB" id="A0A2N1JHG0"/>
<dbReference type="PROSITE" id="PS00107">
    <property type="entry name" value="PROTEIN_KINASE_ATP"/>
    <property type="match status" value="1"/>
</dbReference>
<dbReference type="Proteomes" id="UP000232875">
    <property type="component" value="Unassembled WGS sequence"/>
</dbReference>
<dbReference type="GO" id="GO:0005737">
    <property type="term" value="C:cytoplasm"/>
    <property type="evidence" value="ECO:0007669"/>
    <property type="project" value="TreeGrafter"/>
</dbReference>
<organism evidence="7 8">
    <name type="scientific">Malassezia vespertilionis</name>
    <dbReference type="NCBI Taxonomy" id="2020962"/>
    <lineage>
        <taxon>Eukaryota</taxon>
        <taxon>Fungi</taxon>
        <taxon>Dikarya</taxon>
        <taxon>Basidiomycota</taxon>
        <taxon>Ustilaginomycotina</taxon>
        <taxon>Malasseziomycetes</taxon>
        <taxon>Malasseziales</taxon>
        <taxon>Malasseziaceae</taxon>
        <taxon>Malassezia</taxon>
    </lineage>
</organism>
<evidence type="ECO:0000313" key="8">
    <source>
        <dbReference type="Proteomes" id="UP000232875"/>
    </source>
</evidence>
<reference evidence="7 8" key="1">
    <citation type="submission" date="2017-10" db="EMBL/GenBank/DDBJ databases">
        <title>A novel species of cold-tolerant Malassezia isolated from bats.</title>
        <authorList>
            <person name="Lorch J.M."/>
            <person name="Palmer J.M."/>
            <person name="Vanderwolf K.J."/>
            <person name="Schmidt K.Z."/>
            <person name="Verant M.L."/>
            <person name="Weller T.J."/>
            <person name="Blehert D.S."/>
        </authorList>
    </citation>
    <scope>NUCLEOTIDE SEQUENCE [LARGE SCALE GENOMIC DNA]</scope>
    <source>
        <strain evidence="7 8">NWHC:44797-103</strain>
    </source>
</reference>
<evidence type="ECO:0000313" key="7">
    <source>
        <dbReference type="EMBL" id="PKI85990.1"/>
    </source>
</evidence>
<evidence type="ECO:0000256" key="3">
    <source>
        <dbReference type="PROSITE-ProRule" id="PRU10141"/>
    </source>
</evidence>
<feature type="region of interest" description="Disordered" evidence="5">
    <location>
        <begin position="1"/>
        <end position="24"/>
    </location>
</feature>
<protein>
    <recommendedName>
        <fullName evidence="6">Protein kinase domain-containing protein</fullName>
    </recommendedName>
</protein>
<feature type="compositionally biased region" description="Polar residues" evidence="5">
    <location>
        <begin position="1"/>
        <end position="15"/>
    </location>
</feature>
<dbReference type="SUPFAM" id="SSF56112">
    <property type="entry name" value="Protein kinase-like (PK-like)"/>
    <property type="match status" value="1"/>
</dbReference>